<dbReference type="eggNOG" id="KOG2806">
    <property type="taxonomic scope" value="Eukaryota"/>
</dbReference>
<dbReference type="InterPro" id="IPR001223">
    <property type="entry name" value="Glyco_hydro18_cat"/>
</dbReference>
<feature type="transmembrane region" description="Helical" evidence="1">
    <location>
        <begin position="62"/>
        <end position="87"/>
    </location>
</feature>
<dbReference type="OrthoDB" id="76388at2759"/>
<dbReference type="HOGENOM" id="CLU_002833_0_2_1"/>
<organism evidence="4">
    <name type="scientific">Caenorhabditis brenneri</name>
    <name type="common">Nematode worm</name>
    <dbReference type="NCBI Taxonomy" id="135651"/>
    <lineage>
        <taxon>Eukaryota</taxon>
        <taxon>Metazoa</taxon>
        <taxon>Ecdysozoa</taxon>
        <taxon>Nematoda</taxon>
        <taxon>Chromadorea</taxon>
        <taxon>Rhabditida</taxon>
        <taxon>Rhabditina</taxon>
        <taxon>Rhabditomorpha</taxon>
        <taxon>Rhabditoidea</taxon>
        <taxon>Rhabditidae</taxon>
        <taxon>Peloderinae</taxon>
        <taxon>Caenorhabditis</taxon>
    </lineage>
</organism>
<keyword evidence="4" id="KW-1185">Reference proteome</keyword>
<protein>
    <recommendedName>
        <fullName evidence="2">GH18 domain-containing protein</fullName>
    </recommendedName>
</protein>
<dbReference type="STRING" id="135651.G0PJU7"/>
<dbReference type="InterPro" id="IPR011583">
    <property type="entry name" value="Chitinase_II/V-like_cat"/>
</dbReference>
<sequence length="417" mass="48263">MNFYSDQHDDRSRRSIFDMFWEADNYGILATKEPMMMVPMRHEFLPQMQSERRKVAKRRTAFSWKICLAGGIIGMVIFGVFMGLLYFSKVLGSGSDPSKTDRSQLAQQIMDWDENRTWNRSRIMNLAVPVPLKLQSATPKTSIKLRSSQVTKPVVENKFGQLPNVTCQLEPRIVGYYKGWDGQVISDSQLGKLTHVIFKYLSFNKNGTLNFKNNLEEMKFMDLKQRVKAGRFGVKLMAAVEIMDYRKDQNTLTSPPAPLFSGIEDYRGYNVDRTMRYFVCETGNPAKLNIGVPFYGLLWRDVKDSLEENDGTWRHVDSKREYIPWRLLNETGFDMQKASWNRNAMVPYIWDPEKKMYLGFENQKSLEKKMSYLKKKNIGGIMIDSIGDDDEQDSLLDSITKNSGCLGETKKLNNYKC</sequence>
<keyword evidence="1" id="KW-0472">Membrane</keyword>
<dbReference type="Proteomes" id="UP000008068">
    <property type="component" value="Unassembled WGS sequence"/>
</dbReference>
<name>G0PJU7_CAEBE</name>
<dbReference type="GO" id="GO:0008061">
    <property type="term" value="F:chitin binding"/>
    <property type="evidence" value="ECO:0007669"/>
    <property type="project" value="InterPro"/>
</dbReference>
<gene>
    <name evidence="3" type="ORF">CAEBREN_07544</name>
</gene>
<evidence type="ECO:0000256" key="1">
    <source>
        <dbReference type="SAM" id="Phobius"/>
    </source>
</evidence>
<evidence type="ECO:0000313" key="4">
    <source>
        <dbReference type="Proteomes" id="UP000008068"/>
    </source>
</evidence>
<dbReference type="EMBL" id="GL380757">
    <property type="protein sequence ID" value="EGT60307.1"/>
    <property type="molecule type" value="Genomic_DNA"/>
</dbReference>
<accession>G0PJU7</accession>
<dbReference type="SUPFAM" id="SSF51445">
    <property type="entry name" value="(Trans)glycosidases"/>
    <property type="match status" value="2"/>
</dbReference>
<proteinExistence type="predicted"/>
<dbReference type="InterPro" id="IPR029070">
    <property type="entry name" value="Chitinase_insertion_sf"/>
</dbReference>
<dbReference type="PROSITE" id="PS51910">
    <property type="entry name" value="GH18_2"/>
    <property type="match status" value="1"/>
</dbReference>
<dbReference type="SMART" id="SM00636">
    <property type="entry name" value="Glyco_18"/>
    <property type="match status" value="1"/>
</dbReference>
<dbReference type="PANTHER" id="PTHR46073">
    <property type="entry name" value="CHITINASE"/>
    <property type="match status" value="1"/>
</dbReference>
<dbReference type="InterPro" id="IPR017853">
    <property type="entry name" value="GH"/>
</dbReference>
<dbReference type="Pfam" id="PF00704">
    <property type="entry name" value="Glyco_hydro_18"/>
    <property type="match status" value="1"/>
</dbReference>
<dbReference type="PANTHER" id="PTHR46073:SF1">
    <property type="entry name" value="GH18 DOMAIN-CONTAINING PROTEIN-RELATED"/>
    <property type="match status" value="1"/>
</dbReference>
<dbReference type="GO" id="GO:0005975">
    <property type="term" value="P:carbohydrate metabolic process"/>
    <property type="evidence" value="ECO:0007669"/>
    <property type="project" value="InterPro"/>
</dbReference>
<feature type="domain" description="GH18" evidence="2">
    <location>
        <begin position="1"/>
        <end position="406"/>
    </location>
</feature>
<dbReference type="InParanoid" id="G0PJU7"/>
<reference evidence="4" key="1">
    <citation type="submission" date="2011-07" db="EMBL/GenBank/DDBJ databases">
        <authorList>
            <consortium name="Caenorhabditis brenneri Sequencing and Analysis Consortium"/>
            <person name="Wilson R.K."/>
        </authorList>
    </citation>
    <scope>NUCLEOTIDE SEQUENCE [LARGE SCALE GENOMIC DNA]</scope>
    <source>
        <strain evidence="4">PB2801</strain>
    </source>
</reference>
<dbReference type="Gene3D" id="3.20.20.80">
    <property type="entry name" value="Glycosidases"/>
    <property type="match status" value="3"/>
</dbReference>
<keyword evidence="1" id="KW-0812">Transmembrane</keyword>
<evidence type="ECO:0000313" key="3">
    <source>
        <dbReference type="EMBL" id="EGT60307.1"/>
    </source>
</evidence>
<dbReference type="AlphaFoldDB" id="G0PJU7"/>
<dbReference type="Gene3D" id="3.10.50.10">
    <property type="match status" value="1"/>
</dbReference>
<evidence type="ECO:0000259" key="2">
    <source>
        <dbReference type="PROSITE" id="PS51910"/>
    </source>
</evidence>
<keyword evidence="1" id="KW-1133">Transmembrane helix</keyword>